<gene>
    <name evidence="4" type="ORF">WA1_37790</name>
</gene>
<dbReference type="STRING" id="128403.WA1_37790"/>
<feature type="region of interest" description="Disordered" evidence="2">
    <location>
        <begin position="451"/>
        <end position="479"/>
    </location>
</feature>
<evidence type="ECO:0000256" key="1">
    <source>
        <dbReference type="SAM" id="Coils"/>
    </source>
</evidence>
<evidence type="ECO:0000313" key="4">
    <source>
        <dbReference type="EMBL" id="KYC38107.1"/>
    </source>
</evidence>
<name>A0A139X071_9CYAN</name>
<organism evidence="4 5">
    <name type="scientific">Scytonema hofmannii PCC 7110</name>
    <dbReference type="NCBI Taxonomy" id="128403"/>
    <lineage>
        <taxon>Bacteria</taxon>
        <taxon>Bacillati</taxon>
        <taxon>Cyanobacteriota</taxon>
        <taxon>Cyanophyceae</taxon>
        <taxon>Nostocales</taxon>
        <taxon>Scytonemataceae</taxon>
        <taxon>Scytonema</taxon>
    </lineage>
</organism>
<evidence type="ECO:0000256" key="3">
    <source>
        <dbReference type="SAM" id="Phobius"/>
    </source>
</evidence>
<accession>A0A139X071</accession>
<keyword evidence="3" id="KW-0812">Transmembrane</keyword>
<evidence type="ECO:0000256" key="2">
    <source>
        <dbReference type="SAM" id="MobiDB-lite"/>
    </source>
</evidence>
<feature type="coiled-coil region" evidence="1">
    <location>
        <begin position="35"/>
        <end position="171"/>
    </location>
</feature>
<protein>
    <submittedName>
        <fullName evidence="4">Uncharacterized protein</fullName>
    </submittedName>
</protein>
<keyword evidence="5" id="KW-1185">Reference proteome</keyword>
<evidence type="ECO:0000313" key="5">
    <source>
        <dbReference type="Proteomes" id="UP000076925"/>
    </source>
</evidence>
<feature type="compositionally biased region" description="Basic and acidic residues" evidence="2">
    <location>
        <begin position="456"/>
        <end position="479"/>
    </location>
</feature>
<dbReference type="Proteomes" id="UP000076925">
    <property type="component" value="Unassembled WGS sequence"/>
</dbReference>
<feature type="transmembrane region" description="Helical" evidence="3">
    <location>
        <begin position="6"/>
        <end position="34"/>
    </location>
</feature>
<proteinExistence type="predicted"/>
<keyword evidence="3" id="KW-0472">Membrane</keyword>
<keyword evidence="3" id="KW-1133">Transmembrane helix</keyword>
<sequence length="479" mass="55020">MSGLKLWPAVATAAMGIGSVILPIAAIGAVGWGLNKWLSSRQERAQRQIQEAERLRTSIRDLEVETNRRLQDQQQEFETAVLESEKRQQQILERESERLNSALKSGLSQQRNEYMDITNSQRQEYTQLIADQERKFDNLIAAERQERERVQQLLQEQMIALEKNIRHDKQQQEKLAQDLLADVESVWASINQNYQHQRFAPGRLEHLKQGLDMARHNIQSGVSQAAIALTQETYLELFDLRNELTRKEQEWLLLYNQVQTNLSTILAQVQQAKQESQVQIGEDTPPERLDVDYWTHGKLSEYEQELRNLETQLQQGESTLTIDQVQAISTQIISLEPQLGEILEQAKQGIIASQLRAEIAYQIITELERMGYRLENPEQDTAYEGDDPRAAYVAKMKNIAGDEVVTVISPEQNLSSNSISINTFSKTFVDEKAVMENVKAIVAALKEEGIEQNGEIESRQEPNQKYQDLNDVRRRSPIR</sequence>
<keyword evidence="1" id="KW-0175">Coiled coil</keyword>
<comment type="caution">
    <text evidence="4">The sequence shown here is derived from an EMBL/GenBank/DDBJ whole genome shotgun (WGS) entry which is preliminary data.</text>
</comment>
<dbReference type="EMBL" id="ANNX02000042">
    <property type="protein sequence ID" value="KYC38107.1"/>
    <property type="molecule type" value="Genomic_DNA"/>
</dbReference>
<dbReference type="RefSeq" id="WP_017749827.1">
    <property type="nucleotide sequence ID" value="NZ_KQ976354.1"/>
</dbReference>
<reference evidence="4 5" key="1">
    <citation type="journal article" date="2013" name="Genome Biol. Evol.">
        <title>Genomes of Stigonematalean cyanobacteria (subsection V) and the evolution of oxygenic photosynthesis from prokaryotes to plastids.</title>
        <authorList>
            <person name="Dagan T."/>
            <person name="Roettger M."/>
            <person name="Stucken K."/>
            <person name="Landan G."/>
            <person name="Koch R."/>
            <person name="Major P."/>
            <person name="Gould S.B."/>
            <person name="Goremykin V.V."/>
            <person name="Rippka R."/>
            <person name="Tandeau de Marsac N."/>
            <person name="Gugger M."/>
            <person name="Lockhart P.J."/>
            <person name="Allen J.F."/>
            <person name="Brune I."/>
            <person name="Maus I."/>
            <person name="Puhler A."/>
            <person name="Martin W.F."/>
        </authorList>
    </citation>
    <scope>NUCLEOTIDE SEQUENCE [LARGE SCALE GENOMIC DNA]</scope>
    <source>
        <strain evidence="4 5">PCC 7110</strain>
    </source>
</reference>
<dbReference type="OrthoDB" id="507311at2"/>
<dbReference type="AlphaFoldDB" id="A0A139X071"/>